<proteinExistence type="predicted"/>
<dbReference type="RefSeq" id="WP_005171487.1">
    <property type="nucleotide sequence ID" value="NZ_BANR01000004.1"/>
</dbReference>
<gene>
    <name evidence="2" type="ORF">GOACH_04_00650</name>
</gene>
<protein>
    <submittedName>
        <fullName evidence="2">Uncharacterized protein</fullName>
    </submittedName>
</protein>
<evidence type="ECO:0000256" key="1">
    <source>
        <dbReference type="SAM" id="Phobius"/>
    </source>
</evidence>
<feature type="transmembrane region" description="Helical" evidence="1">
    <location>
        <begin position="145"/>
        <end position="165"/>
    </location>
</feature>
<organism evidence="2 3">
    <name type="scientific">Gordonia aichiensis NBRC 108223</name>
    <dbReference type="NCBI Taxonomy" id="1220583"/>
    <lineage>
        <taxon>Bacteria</taxon>
        <taxon>Bacillati</taxon>
        <taxon>Actinomycetota</taxon>
        <taxon>Actinomycetes</taxon>
        <taxon>Mycobacteriales</taxon>
        <taxon>Gordoniaceae</taxon>
        <taxon>Gordonia</taxon>
    </lineage>
</organism>
<comment type="caution">
    <text evidence="2">The sequence shown here is derived from an EMBL/GenBank/DDBJ whole genome shotgun (WGS) entry which is preliminary data.</text>
</comment>
<dbReference type="eggNOG" id="ENOG5033SR9">
    <property type="taxonomic scope" value="Bacteria"/>
</dbReference>
<dbReference type="EMBL" id="BANR01000004">
    <property type="protein sequence ID" value="GAC47669.1"/>
    <property type="molecule type" value="Genomic_DNA"/>
</dbReference>
<feature type="transmembrane region" description="Helical" evidence="1">
    <location>
        <begin position="111"/>
        <end position="133"/>
    </location>
</feature>
<reference evidence="2 3" key="1">
    <citation type="submission" date="2012-12" db="EMBL/GenBank/DDBJ databases">
        <title>Whole genome shotgun sequence of Gordonia aichiensis NBRC 108223.</title>
        <authorList>
            <person name="Isaki-Nakamura S."/>
            <person name="Hosoyama A."/>
            <person name="Tsuchikane K."/>
            <person name="Ando Y."/>
            <person name="Baba S."/>
            <person name="Ohji S."/>
            <person name="Hamada M."/>
            <person name="Tamura T."/>
            <person name="Yamazoe A."/>
            <person name="Yamazaki S."/>
            <person name="Fujita N."/>
        </authorList>
    </citation>
    <scope>NUCLEOTIDE SEQUENCE [LARGE SCALE GENOMIC DNA]</scope>
    <source>
        <strain evidence="2 3">NBRC 108223</strain>
    </source>
</reference>
<keyword evidence="1" id="KW-0812">Transmembrane</keyword>
<sequence length="216" mass="23968">MTADEEPDHVPSQAELDAEDMAAIARRSKDKDEAVLYPSRPVDPGPPPRVLTVPARVAFWGAAVAGLIAFVYGFVNVGTIRGLLRDRLRDGLASDPRNAAPADRIDTMANFFPPFMLIMIVVFLAIEYVLLVGAATHHSRNCRNFYLAAVLVNLLCIPIGIDLLFRYPDVWSALPVIGWIQFALLAVSALCTIQRSVNRWLPQSTRMRPMRMVKGR</sequence>
<keyword evidence="1" id="KW-0472">Membrane</keyword>
<accession>L7KGB9</accession>
<feature type="transmembrane region" description="Helical" evidence="1">
    <location>
        <begin position="171"/>
        <end position="193"/>
    </location>
</feature>
<dbReference type="STRING" id="1220583.GOACH_04_00650"/>
<evidence type="ECO:0000313" key="2">
    <source>
        <dbReference type="EMBL" id="GAC47669.1"/>
    </source>
</evidence>
<evidence type="ECO:0000313" key="3">
    <source>
        <dbReference type="Proteomes" id="UP000010988"/>
    </source>
</evidence>
<dbReference type="OrthoDB" id="4376396at2"/>
<keyword evidence="3" id="KW-1185">Reference proteome</keyword>
<dbReference type="AlphaFoldDB" id="L7KGB9"/>
<feature type="transmembrane region" description="Helical" evidence="1">
    <location>
        <begin position="57"/>
        <end position="75"/>
    </location>
</feature>
<keyword evidence="1" id="KW-1133">Transmembrane helix</keyword>
<name>L7KGB9_9ACTN</name>
<dbReference type="Proteomes" id="UP000010988">
    <property type="component" value="Unassembled WGS sequence"/>
</dbReference>